<name>A0A2J9UZV6_VIBMI</name>
<keyword evidence="3" id="KW-1185">Reference proteome</keyword>
<accession>A0A2J9UZV6</accession>
<dbReference type="Gene3D" id="3.30.70.100">
    <property type="match status" value="1"/>
</dbReference>
<protein>
    <submittedName>
        <fullName evidence="2">DUF1330 domain-containing protein</fullName>
    </submittedName>
</protein>
<dbReference type="STRING" id="674.VM_14910"/>
<organism evidence="2 3">
    <name type="scientific">Vibrio mimicus</name>
    <dbReference type="NCBI Taxonomy" id="674"/>
    <lineage>
        <taxon>Bacteria</taxon>
        <taxon>Pseudomonadati</taxon>
        <taxon>Pseudomonadota</taxon>
        <taxon>Gammaproteobacteria</taxon>
        <taxon>Vibrionales</taxon>
        <taxon>Vibrionaceae</taxon>
        <taxon>Vibrio</taxon>
    </lineage>
</organism>
<dbReference type="InterPro" id="IPR011008">
    <property type="entry name" value="Dimeric_a/b-barrel"/>
</dbReference>
<dbReference type="EMBL" id="LOSJ02000002">
    <property type="protein sequence ID" value="PNM57050.1"/>
    <property type="molecule type" value="Genomic_DNA"/>
</dbReference>
<dbReference type="Proteomes" id="UP000053748">
    <property type="component" value="Unassembled WGS sequence"/>
</dbReference>
<dbReference type="InterPro" id="IPR010753">
    <property type="entry name" value="DUF1330"/>
</dbReference>
<dbReference type="AlphaFoldDB" id="A0A2J9UZV6"/>
<dbReference type="SUPFAM" id="SSF54909">
    <property type="entry name" value="Dimeric alpha+beta barrel"/>
    <property type="match status" value="1"/>
</dbReference>
<feature type="domain" description="DUF1330" evidence="1">
    <location>
        <begin position="2"/>
        <end position="95"/>
    </location>
</feature>
<gene>
    <name evidence="2" type="ORF">AL544_013650</name>
</gene>
<reference evidence="2" key="1">
    <citation type="submission" date="2017-12" db="EMBL/GenBank/DDBJ databases">
        <title>FDA dAtabase for Regulatory Grade micrObial Sequences (FDA-ARGOS): Supporting development and validation of Infectious Disease Dx tests.</title>
        <authorList>
            <person name="Hoffmann M."/>
            <person name="Allard M."/>
            <person name="Evans P."/>
            <person name="Brown E."/>
            <person name="Tallon L.J."/>
            <person name="Sadzewicz L."/>
            <person name="Sengamalay N."/>
            <person name="Ott S."/>
            <person name="Godinez A."/>
            <person name="Nagaraj S."/>
            <person name="Vavikolanu K."/>
            <person name="Aluvathingal J."/>
            <person name="Nadendla S."/>
            <person name="Hobson J."/>
            <person name="Sichtig H."/>
        </authorList>
    </citation>
    <scope>NUCLEOTIDE SEQUENCE [LARGE SCALE GENOMIC DNA]</scope>
    <source>
        <strain evidence="2">FDAARGOS_113</strain>
    </source>
</reference>
<sequence length="97" mass="11151">MSAYVVMIRERVTDQAELDNYARLAPLAREGHSIEHLAFYGALDTLEGEPVDGVVINKFRTMEDAHRWYRSSAYRAARVHRHRGADYRVFIVEGLDA</sequence>
<evidence type="ECO:0000259" key="1">
    <source>
        <dbReference type="Pfam" id="PF07045"/>
    </source>
</evidence>
<dbReference type="OrthoDB" id="9806380at2"/>
<dbReference type="RefSeq" id="WP_001277467.1">
    <property type="nucleotide sequence ID" value="NZ_CAWMSS010000001.1"/>
</dbReference>
<dbReference type="Pfam" id="PF07045">
    <property type="entry name" value="DUF1330"/>
    <property type="match status" value="1"/>
</dbReference>
<evidence type="ECO:0000313" key="2">
    <source>
        <dbReference type="EMBL" id="PNM57050.1"/>
    </source>
</evidence>
<comment type="caution">
    <text evidence="2">The sequence shown here is derived from an EMBL/GenBank/DDBJ whole genome shotgun (WGS) entry which is preliminary data.</text>
</comment>
<evidence type="ECO:0000313" key="3">
    <source>
        <dbReference type="Proteomes" id="UP000053748"/>
    </source>
</evidence>
<proteinExistence type="predicted"/>